<protein>
    <submittedName>
        <fullName evidence="2">Sigma factor-like helix-turn-helix DNA-binding protein</fullName>
    </submittedName>
</protein>
<dbReference type="InterPro" id="IPR036388">
    <property type="entry name" value="WH-like_DNA-bd_sf"/>
</dbReference>
<feature type="domain" description="RNA polymerase sigma factor 70 region 4 type 2" evidence="1">
    <location>
        <begin position="182"/>
        <end position="233"/>
    </location>
</feature>
<proteinExistence type="predicted"/>
<dbReference type="Gene3D" id="1.10.10.10">
    <property type="entry name" value="Winged helix-like DNA-binding domain superfamily/Winged helix DNA-binding domain"/>
    <property type="match status" value="1"/>
</dbReference>
<dbReference type="InterPro" id="IPR013249">
    <property type="entry name" value="RNA_pol_sigma70_r4_t2"/>
</dbReference>
<dbReference type="Pfam" id="PF08281">
    <property type="entry name" value="Sigma70_r4_2"/>
    <property type="match status" value="1"/>
</dbReference>
<dbReference type="Proteomes" id="UP001160301">
    <property type="component" value="Unassembled WGS sequence"/>
</dbReference>
<dbReference type="InterPro" id="IPR013324">
    <property type="entry name" value="RNA_pol_sigma_r3/r4-like"/>
</dbReference>
<dbReference type="NCBIfam" id="TIGR03001">
    <property type="entry name" value="Sig-70_gmx1"/>
    <property type="match status" value="1"/>
</dbReference>
<keyword evidence="3" id="KW-1185">Reference proteome</keyword>
<dbReference type="EMBL" id="JARZHI010000056">
    <property type="protein sequence ID" value="MDI1435328.1"/>
    <property type="molecule type" value="Genomic_DNA"/>
</dbReference>
<dbReference type="InterPro" id="IPR011745">
    <property type="entry name" value="RNA_pol_sigma70_MYXXA"/>
</dbReference>
<accession>A0ABT6P401</accession>
<reference evidence="2 3" key="1">
    <citation type="submission" date="2023-04" db="EMBL/GenBank/DDBJ databases">
        <title>The genome sequence of Polyangium sorediatum DSM14670.</title>
        <authorList>
            <person name="Zhang X."/>
        </authorList>
    </citation>
    <scope>NUCLEOTIDE SEQUENCE [LARGE SCALE GENOMIC DNA]</scope>
    <source>
        <strain evidence="2 3">DSM 14670</strain>
    </source>
</reference>
<dbReference type="RefSeq" id="WP_136972607.1">
    <property type="nucleotide sequence ID" value="NZ_JARZHI010000056.1"/>
</dbReference>
<evidence type="ECO:0000259" key="1">
    <source>
        <dbReference type="Pfam" id="PF08281"/>
    </source>
</evidence>
<comment type="caution">
    <text evidence="2">The sequence shown here is derived from an EMBL/GenBank/DDBJ whole genome shotgun (WGS) entry which is preliminary data.</text>
</comment>
<organism evidence="2 3">
    <name type="scientific">Polyangium sorediatum</name>
    <dbReference type="NCBI Taxonomy" id="889274"/>
    <lineage>
        <taxon>Bacteria</taxon>
        <taxon>Pseudomonadati</taxon>
        <taxon>Myxococcota</taxon>
        <taxon>Polyangia</taxon>
        <taxon>Polyangiales</taxon>
        <taxon>Polyangiaceae</taxon>
        <taxon>Polyangium</taxon>
    </lineage>
</organism>
<dbReference type="SUPFAM" id="SSF88659">
    <property type="entry name" value="Sigma3 and sigma4 domains of RNA polymerase sigma factors"/>
    <property type="match status" value="1"/>
</dbReference>
<gene>
    <name evidence="2" type="ORF">QHF89_37855</name>
</gene>
<evidence type="ECO:0000313" key="3">
    <source>
        <dbReference type="Proteomes" id="UP001160301"/>
    </source>
</evidence>
<sequence>MSSLVAELREEGAIRALARRAREAWPGIEVPEDEFGAELAAHATGSSAPPERAAVEMWLALACARGHGKALRELEARAFPGARAALSRMGFSADAIDEALQSLREKLFVAQGGQPARILAAAAHGDLAGVIRVAAMRTALNLRRQDHRLALGDAPLLEELAAEGDPELDALKEQHRAAFKAAIEDALRGLSPRERTLLRMHLLHGLSIDTIGATYRVHRATAARWLSAIREKLDGEARRLLRERQGLTDREVESLARLVESRIQVSFQRVLLSGCA</sequence>
<name>A0ABT6P401_9BACT</name>
<evidence type="ECO:0000313" key="2">
    <source>
        <dbReference type="EMBL" id="MDI1435328.1"/>
    </source>
</evidence>